<dbReference type="Proteomes" id="UP001352852">
    <property type="component" value="Unassembled WGS sequence"/>
</dbReference>
<dbReference type="EMBL" id="JAHUTJ010032839">
    <property type="protein sequence ID" value="MED6276265.1"/>
    <property type="molecule type" value="Genomic_DNA"/>
</dbReference>
<sequence>MRRKSSVTALCAPSIVSHSGEEGGSLSWSAFLSQSGERRGDQLSFSHSGGLRSPATRKNNTIKTVNAPWRRDEGAGYSDLTVRCQVQGADPSMCFGSSYGRCNSPKVSESAMRA</sequence>
<evidence type="ECO:0000313" key="3">
    <source>
        <dbReference type="Proteomes" id="UP001352852"/>
    </source>
</evidence>
<comment type="caution">
    <text evidence="2">The sequence shown here is derived from an EMBL/GenBank/DDBJ whole genome shotgun (WGS) entry which is preliminary data.</text>
</comment>
<evidence type="ECO:0000313" key="2">
    <source>
        <dbReference type="EMBL" id="MED6276265.1"/>
    </source>
</evidence>
<organism evidence="2 3">
    <name type="scientific">Characodon lateralis</name>
    <dbReference type="NCBI Taxonomy" id="208331"/>
    <lineage>
        <taxon>Eukaryota</taxon>
        <taxon>Metazoa</taxon>
        <taxon>Chordata</taxon>
        <taxon>Craniata</taxon>
        <taxon>Vertebrata</taxon>
        <taxon>Euteleostomi</taxon>
        <taxon>Actinopterygii</taxon>
        <taxon>Neopterygii</taxon>
        <taxon>Teleostei</taxon>
        <taxon>Neoteleostei</taxon>
        <taxon>Acanthomorphata</taxon>
        <taxon>Ovalentaria</taxon>
        <taxon>Atherinomorphae</taxon>
        <taxon>Cyprinodontiformes</taxon>
        <taxon>Goodeidae</taxon>
        <taxon>Characodon</taxon>
    </lineage>
</organism>
<accession>A0ABU7DPG9</accession>
<gene>
    <name evidence="2" type="ORF">CHARACLAT_001359</name>
</gene>
<reference evidence="2 3" key="1">
    <citation type="submission" date="2021-06" db="EMBL/GenBank/DDBJ databases">
        <authorList>
            <person name="Palmer J.M."/>
        </authorList>
    </citation>
    <scope>NUCLEOTIDE SEQUENCE [LARGE SCALE GENOMIC DNA]</scope>
    <source>
        <strain evidence="2 3">CL_MEX2019</strain>
        <tissue evidence="2">Muscle</tissue>
    </source>
</reference>
<evidence type="ECO:0000256" key="1">
    <source>
        <dbReference type="SAM" id="MobiDB-lite"/>
    </source>
</evidence>
<keyword evidence="3" id="KW-1185">Reference proteome</keyword>
<feature type="region of interest" description="Disordered" evidence="1">
    <location>
        <begin position="40"/>
        <end position="67"/>
    </location>
</feature>
<protein>
    <submittedName>
        <fullName evidence="2">Uncharacterized protein</fullName>
    </submittedName>
</protein>
<proteinExistence type="predicted"/>
<name>A0ABU7DPG9_9TELE</name>